<dbReference type="AlphaFoldDB" id="D2ASW1"/>
<dbReference type="KEGG" id="sro:Sros_7772"/>
<name>D2ASW1_STRRD</name>
<organism evidence="1 2">
    <name type="scientific">Streptosporangium roseum (strain ATCC 12428 / DSM 43021 / JCM 3005 / KCTC 9067 / NCIMB 10171 / NRRL 2505 / NI 9100)</name>
    <dbReference type="NCBI Taxonomy" id="479432"/>
    <lineage>
        <taxon>Bacteria</taxon>
        <taxon>Bacillati</taxon>
        <taxon>Actinomycetota</taxon>
        <taxon>Actinomycetes</taxon>
        <taxon>Streptosporangiales</taxon>
        <taxon>Streptosporangiaceae</taxon>
        <taxon>Streptosporangium</taxon>
    </lineage>
</organism>
<dbReference type="OrthoDB" id="3399475at2"/>
<keyword evidence="2" id="KW-1185">Reference proteome</keyword>
<dbReference type="Proteomes" id="UP000002029">
    <property type="component" value="Chromosome"/>
</dbReference>
<dbReference type="STRING" id="479432.Sros_7772"/>
<dbReference type="EMBL" id="CP001814">
    <property type="protein sequence ID" value="ACZ90438.1"/>
    <property type="molecule type" value="Genomic_DNA"/>
</dbReference>
<gene>
    <name evidence="1" type="ordered locus">Sros_7772</name>
</gene>
<accession>D2ASW1</accession>
<reference evidence="1 2" key="1">
    <citation type="journal article" date="2010" name="Stand. Genomic Sci.">
        <title>Complete genome sequence of Streptosporangium roseum type strain (NI 9100).</title>
        <authorList>
            <person name="Nolan M."/>
            <person name="Sikorski J."/>
            <person name="Jando M."/>
            <person name="Lucas S."/>
            <person name="Lapidus A."/>
            <person name="Glavina Del Rio T."/>
            <person name="Chen F."/>
            <person name="Tice H."/>
            <person name="Pitluck S."/>
            <person name="Cheng J.F."/>
            <person name="Chertkov O."/>
            <person name="Sims D."/>
            <person name="Meincke L."/>
            <person name="Brettin T."/>
            <person name="Han C."/>
            <person name="Detter J.C."/>
            <person name="Bruce D."/>
            <person name="Goodwin L."/>
            <person name="Land M."/>
            <person name="Hauser L."/>
            <person name="Chang Y.J."/>
            <person name="Jeffries C.D."/>
            <person name="Ivanova N."/>
            <person name="Mavromatis K."/>
            <person name="Mikhailova N."/>
            <person name="Chen A."/>
            <person name="Palaniappan K."/>
            <person name="Chain P."/>
            <person name="Rohde M."/>
            <person name="Goker M."/>
            <person name="Bristow J."/>
            <person name="Eisen J.A."/>
            <person name="Markowitz V."/>
            <person name="Hugenholtz P."/>
            <person name="Kyrpides N.C."/>
            <person name="Klenk H.P."/>
        </authorList>
    </citation>
    <scope>NUCLEOTIDE SEQUENCE [LARGE SCALE GENOMIC DNA]</scope>
    <source>
        <strain evidence="2">ATCC 12428 / DSM 43021 / JCM 3005 / NI 9100</strain>
    </source>
</reference>
<sequence>MRTEVYLSVLAEKQAETLRGADLRAFVAFVGDLEARGCAALGYRLTGEIPVSRLCVKHLRDATRVVVAFEAPGRAWVLMQGPHDERNRTQDVYASLWEACGLDVPPAGERTKPACCDDDGTDPDLSEIDDLVARCRDLAKPSRRRRKRAG</sequence>
<dbReference type="HOGENOM" id="CLU_1821354_0_0_11"/>
<evidence type="ECO:0000313" key="2">
    <source>
        <dbReference type="Proteomes" id="UP000002029"/>
    </source>
</evidence>
<evidence type="ECO:0000313" key="1">
    <source>
        <dbReference type="EMBL" id="ACZ90438.1"/>
    </source>
</evidence>
<dbReference type="RefSeq" id="WP_012894168.1">
    <property type="nucleotide sequence ID" value="NC_013595.1"/>
</dbReference>
<dbReference type="eggNOG" id="ENOG50338PR">
    <property type="taxonomic scope" value="Bacteria"/>
</dbReference>
<proteinExistence type="predicted"/>
<protein>
    <submittedName>
        <fullName evidence="1">Uncharacterized protein</fullName>
    </submittedName>
</protein>